<dbReference type="GO" id="GO:0046872">
    <property type="term" value="F:metal ion binding"/>
    <property type="evidence" value="ECO:0007669"/>
    <property type="project" value="UniProtKB-KW"/>
</dbReference>
<evidence type="ECO:0000256" key="2">
    <source>
        <dbReference type="ARBA" id="ARBA00022723"/>
    </source>
</evidence>
<name>W3XES4_PESFW</name>
<keyword evidence="6" id="KW-1185">Reference proteome</keyword>
<reference evidence="6" key="1">
    <citation type="journal article" date="2015" name="BMC Genomics">
        <title>Genomic and transcriptomic analysis of the endophytic fungus Pestalotiopsis fici reveals its lifestyle and high potential for synthesis of natural products.</title>
        <authorList>
            <person name="Wang X."/>
            <person name="Zhang X."/>
            <person name="Liu L."/>
            <person name="Xiang M."/>
            <person name="Wang W."/>
            <person name="Sun X."/>
            <person name="Che Y."/>
            <person name="Guo L."/>
            <person name="Liu G."/>
            <person name="Guo L."/>
            <person name="Wang C."/>
            <person name="Yin W.B."/>
            <person name="Stadler M."/>
            <person name="Zhang X."/>
            <person name="Liu X."/>
        </authorList>
    </citation>
    <scope>NUCLEOTIDE SEQUENCE [LARGE SCALE GENOMIC DNA]</scope>
    <source>
        <strain evidence="6">W106-1 / CGMCC3.15140</strain>
    </source>
</reference>
<sequence length="268" mass="28771">MAMVAQNNLLLKAASKQLCKAFGIRLVKDTQIVQLAKNASFDALFIDLEHSTLSLEDAGNLCRTGLQLGITPFVRVPWKCGDGFVQRVLDAGAMGVVFPHIQSQSDAEQAVAISKYPPFGRRSMTGSLPTFGLRKTPASTIMAESNANLSSVLLMVETKECVANIDAIASVKGVDVLLVGSNDLSLELGVPGEYKSREFQSALETISQACKKHGKMLGFAGVYENRELQEWAIQKLGAGFILGQQDSGLLARASVEVVNALEAIEGRQ</sequence>
<dbReference type="Proteomes" id="UP000030651">
    <property type="component" value="Unassembled WGS sequence"/>
</dbReference>
<dbReference type="KEGG" id="pfy:PFICI_02575"/>
<accession>W3XES4</accession>
<dbReference type="Pfam" id="PF03328">
    <property type="entry name" value="HpcH_HpaI"/>
    <property type="match status" value="1"/>
</dbReference>
<dbReference type="InterPro" id="IPR005000">
    <property type="entry name" value="Aldolase/citrate-lyase_domain"/>
</dbReference>
<dbReference type="InterPro" id="IPR015813">
    <property type="entry name" value="Pyrv/PenolPyrv_kinase-like_dom"/>
</dbReference>
<gene>
    <name evidence="5" type="ORF">PFICI_02575</name>
</gene>
<comment type="similarity">
    <text evidence="1">Belongs to the HpcH/HpaI aldolase family.</text>
</comment>
<dbReference type="InParanoid" id="W3XES4"/>
<dbReference type="EMBL" id="KI912110">
    <property type="protein sequence ID" value="ETS84550.1"/>
    <property type="molecule type" value="Genomic_DNA"/>
</dbReference>
<evidence type="ECO:0000256" key="1">
    <source>
        <dbReference type="ARBA" id="ARBA00005568"/>
    </source>
</evidence>
<dbReference type="HOGENOM" id="CLU_059964_4_0_1"/>
<dbReference type="PANTHER" id="PTHR30502:SF0">
    <property type="entry name" value="PHOSPHOENOLPYRUVATE CARBOXYLASE FAMILY PROTEIN"/>
    <property type="match status" value="1"/>
</dbReference>
<dbReference type="InterPro" id="IPR050251">
    <property type="entry name" value="HpcH-HpaI_aldolase"/>
</dbReference>
<keyword evidence="3" id="KW-0456">Lyase</keyword>
<keyword evidence="2" id="KW-0479">Metal-binding</keyword>
<feature type="domain" description="HpcH/HpaI aldolase/citrate lyase" evidence="4">
    <location>
        <begin position="31"/>
        <end position="216"/>
    </location>
</feature>
<dbReference type="InterPro" id="IPR040442">
    <property type="entry name" value="Pyrv_kinase-like_dom_sf"/>
</dbReference>
<dbReference type="STRING" id="1229662.W3XES4"/>
<dbReference type="PANTHER" id="PTHR30502">
    <property type="entry name" value="2-KETO-3-DEOXY-L-RHAMNONATE ALDOLASE"/>
    <property type="match status" value="1"/>
</dbReference>
<dbReference type="RefSeq" id="XP_007829347.1">
    <property type="nucleotide sequence ID" value="XM_007831156.1"/>
</dbReference>
<dbReference type="eggNOG" id="ENOG502SJZ2">
    <property type="taxonomic scope" value="Eukaryota"/>
</dbReference>
<dbReference type="AlphaFoldDB" id="W3XES4"/>
<protein>
    <recommendedName>
        <fullName evidence="4">HpcH/HpaI aldolase/citrate lyase domain-containing protein</fullName>
    </recommendedName>
</protein>
<dbReference type="GO" id="GO:0005737">
    <property type="term" value="C:cytoplasm"/>
    <property type="evidence" value="ECO:0007669"/>
    <property type="project" value="TreeGrafter"/>
</dbReference>
<dbReference type="SUPFAM" id="SSF51621">
    <property type="entry name" value="Phosphoenolpyruvate/pyruvate domain"/>
    <property type="match status" value="1"/>
</dbReference>
<dbReference type="Gene3D" id="3.20.20.60">
    <property type="entry name" value="Phosphoenolpyruvate-binding domains"/>
    <property type="match status" value="1"/>
</dbReference>
<evidence type="ECO:0000313" key="5">
    <source>
        <dbReference type="EMBL" id="ETS84550.1"/>
    </source>
</evidence>
<dbReference type="OrthoDB" id="2326446at2759"/>
<evidence type="ECO:0000313" key="6">
    <source>
        <dbReference type="Proteomes" id="UP000030651"/>
    </source>
</evidence>
<dbReference type="OMA" id="EHVLINP"/>
<evidence type="ECO:0000256" key="3">
    <source>
        <dbReference type="ARBA" id="ARBA00023239"/>
    </source>
</evidence>
<dbReference type="GO" id="GO:0016832">
    <property type="term" value="F:aldehyde-lyase activity"/>
    <property type="evidence" value="ECO:0007669"/>
    <property type="project" value="TreeGrafter"/>
</dbReference>
<evidence type="ECO:0000259" key="4">
    <source>
        <dbReference type="Pfam" id="PF03328"/>
    </source>
</evidence>
<dbReference type="GeneID" id="19267588"/>
<proteinExistence type="inferred from homology"/>
<organism evidence="5 6">
    <name type="scientific">Pestalotiopsis fici (strain W106-1 / CGMCC3.15140)</name>
    <dbReference type="NCBI Taxonomy" id="1229662"/>
    <lineage>
        <taxon>Eukaryota</taxon>
        <taxon>Fungi</taxon>
        <taxon>Dikarya</taxon>
        <taxon>Ascomycota</taxon>
        <taxon>Pezizomycotina</taxon>
        <taxon>Sordariomycetes</taxon>
        <taxon>Xylariomycetidae</taxon>
        <taxon>Amphisphaeriales</taxon>
        <taxon>Sporocadaceae</taxon>
        <taxon>Pestalotiopsis</taxon>
    </lineage>
</organism>